<accession>A0AA45LCE7</accession>
<dbReference type="InterPro" id="IPR005511">
    <property type="entry name" value="SMP-30"/>
</dbReference>
<comment type="similarity">
    <text evidence="1">Belongs to the SMP-30/CGR1 family.</text>
</comment>
<protein>
    <submittedName>
        <fullName evidence="5">SMP-30/gluconolactonase/LRE family protein</fullName>
    </submittedName>
</protein>
<dbReference type="InterPro" id="IPR013658">
    <property type="entry name" value="SGL"/>
</dbReference>
<dbReference type="SUPFAM" id="SSF63829">
    <property type="entry name" value="Calcium-dependent phosphotriesterase"/>
    <property type="match status" value="1"/>
</dbReference>
<dbReference type="Pfam" id="PF08450">
    <property type="entry name" value="SGL"/>
    <property type="match status" value="1"/>
</dbReference>
<evidence type="ECO:0000256" key="1">
    <source>
        <dbReference type="ARBA" id="ARBA00008853"/>
    </source>
</evidence>
<dbReference type="GO" id="GO:0019853">
    <property type="term" value="P:L-ascorbic acid biosynthetic process"/>
    <property type="evidence" value="ECO:0007669"/>
    <property type="project" value="TreeGrafter"/>
</dbReference>
<dbReference type="GO" id="GO:0005509">
    <property type="term" value="F:calcium ion binding"/>
    <property type="evidence" value="ECO:0007669"/>
    <property type="project" value="TreeGrafter"/>
</dbReference>
<sequence length="278" mass="28826">MLTDVAVRSGATWGASPTWDPVSSTLVWVDVPACGVHRHSPASGDDAVLVIPQPVGAAKPRTRGGLVLNLRDGVALIDPNETKTWLVYWARDGVSAGGAEVDPTGRIWAGTTRYGDETADGWLARVDANGDAAVVRKDLGPGGGLAWSPDGQLLYHCADGRIDVMAFDRATGGVSGLRTLVEVERGLPDGLCVDADGCLWVALREGGAVRRYTPDGVLDRELELPVERPTGCCFGGPDLTDLYVTSAREGAHGGGELAGSVLVVPGAGTGLMSRAFAG</sequence>
<proteinExistence type="inferred from homology"/>
<evidence type="ECO:0000313" key="6">
    <source>
        <dbReference type="Proteomes" id="UP000677152"/>
    </source>
</evidence>
<reference evidence="5" key="1">
    <citation type="submission" date="2021-04" db="EMBL/GenBank/DDBJ databases">
        <title>Genomic sequence of Actinosynnema pretiosum subsp. pretiosum ATCC 31280 (C-14919).</title>
        <authorList>
            <person name="Bai L."/>
            <person name="Wang X."/>
            <person name="Xiao Y."/>
        </authorList>
    </citation>
    <scope>NUCLEOTIDE SEQUENCE</scope>
    <source>
        <strain evidence="5">ATCC 31280</strain>
    </source>
</reference>
<dbReference type="GO" id="GO:0004341">
    <property type="term" value="F:gluconolactonase activity"/>
    <property type="evidence" value="ECO:0007669"/>
    <property type="project" value="TreeGrafter"/>
</dbReference>
<feature type="domain" description="SMP-30/Gluconolactonase/LRE-like region" evidence="4">
    <location>
        <begin position="13"/>
        <end position="248"/>
    </location>
</feature>
<organism evidence="5 6">
    <name type="scientific">Actinosynnema pretiosum subsp. pretiosum</name>
    <dbReference type="NCBI Taxonomy" id="103721"/>
    <lineage>
        <taxon>Bacteria</taxon>
        <taxon>Bacillati</taxon>
        <taxon>Actinomycetota</taxon>
        <taxon>Actinomycetes</taxon>
        <taxon>Pseudonocardiales</taxon>
        <taxon>Pseudonocardiaceae</taxon>
        <taxon>Actinosynnema</taxon>
    </lineage>
</organism>
<dbReference type="InterPro" id="IPR011042">
    <property type="entry name" value="6-blade_b-propeller_TolB-like"/>
</dbReference>
<dbReference type="EMBL" id="CP073249">
    <property type="protein sequence ID" value="QUF07296.1"/>
    <property type="molecule type" value="Genomic_DNA"/>
</dbReference>
<evidence type="ECO:0000256" key="2">
    <source>
        <dbReference type="PIRSR" id="PIRSR605511-1"/>
    </source>
</evidence>
<keyword evidence="3" id="KW-0862">Zinc</keyword>
<dbReference type="AlphaFoldDB" id="A0AA45LCE7"/>
<name>A0AA45LCE7_9PSEU</name>
<evidence type="ECO:0000259" key="4">
    <source>
        <dbReference type="Pfam" id="PF08450"/>
    </source>
</evidence>
<evidence type="ECO:0000313" key="5">
    <source>
        <dbReference type="EMBL" id="QUF07296.1"/>
    </source>
</evidence>
<dbReference type="Proteomes" id="UP000677152">
    <property type="component" value="Chromosome"/>
</dbReference>
<keyword evidence="3" id="KW-0479">Metal-binding</keyword>
<feature type="binding site" evidence="3">
    <location>
        <position position="189"/>
    </location>
    <ligand>
        <name>a divalent metal cation</name>
        <dbReference type="ChEBI" id="CHEBI:60240"/>
    </ligand>
</feature>
<dbReference type="PANTHER" id="PTHR10907:SF47">
    <property type="entry name" value="REGUCALCIN"/>
    <property type="match status" value="1"/>
</dbReference>
<evidence type="ECO:0000256" key="3">
    <source>
        <dbReference type="PIRSR" id="PIRSR605511-2"/>
    </source>
</evidence>
<feature type="active site" description="Proton donor/acceptor" evidence="2">
    <location>
        <position position="189"/>
    </location>
</feature>
<gene>
    <name evidence="5" type="ORF">KCV87_15435</name>
</gene>
<dbReference type="PRINTS" id="PR01790">
    <property type="entry name" value="SMP30FAMILY"/>
</dbReference>
<comment type="cofactor">
    <cofactor evidence="3">
        <name>Zn(2+)</name>
        <dbReference type="ChEBI" id="CHEBI:29105"/>
    </cofactor>
    <text evidence="3">Binds 1 divalent metal cation per subunit.</text>
</comment>
<dbReference type="Gene3D" id="2.120.10.30">
    <property type="entry name" value="TolB, C-terminal domain"/>
    <property type="match status" value="1"/>
</dbReference>
<dbReference type="PANTHER" id="PTHR10907">
    <property type="entry name" value="REGUCALCIN"/>
    <property type="match status" value="1"/>
</dbReference>